<keyword evidence="1" id="KW-0732">Signal</keyword>
<accession>A0A443RXK8</accession>
<gene>
    <name evidence="2" type="ORF">B4U80_10154</name>
</gene>
<comment type="caution">
    <text evidence="2">The sequence shown here is derived from an EMBL/GenBank/DDBJ whole genome shotgun (WGS) entry which is preliminary data.</text>
</comment>
<proteinExistence type="predicted"/>
<evidence type="ECO:0000313" key="3">
    <source>
        <dbReference type="Proteomes" id="UP000288716"/>
    </source>
</evidence>
<sequence>MTAYVLFVGLITIQLFLFHRLTEPHEHNQSHYLLREKNSDKIFNALLLYQRAIKGGVNYRNSVRSRKWNEYKFDAPSVGITNIMDLYSYRKQIAENLLFSIEKRKRGRPSKFSVGTPQNGSSTACC</sequence>
<evidence type="ECO:0000313" key="2">
    <source>
        <dbReference type="EMBL" id="RWS20096.1"/>
    </source>
</evidence>
<keyword evidence="3" id="KW-1185">Reference proteome</keyword>
<dbReference type="VEuPathDB" id="VectorBase:LDEU011944"/>
<feature type="chain" id="PRO_5019465897" evidence="1">
    <location>
        <begin position="25"/>
        <end position="126"/>
    </location>
</feature>
<dbReference type="EMBL" id="NCKV01020099">
    <property type="protein sequence ID" value="RWS20096.1"/>
    <property type="molecule type" value="Genomic_DNA"/>
</dbReference>
<protein>
    <submittedName>
        <fullName evidence="2">Uncharacterized protein</fullName>
    </submittedName>
</protein>
<feature type="signal peptide" evidence="1">
    <location>
        <begin position="1"/>
        <end position="24"/>
    </location>
</feature>
<reference evidence="2 3" key="1">
    <citation type="journal article" date="2018" name="Gigascience">
        <title>Genomes of trombidid mites reveal novel predicted allergens and laterally-transferred genes associated with secondary metabolism.</title>
        <authorList>
            <person name="Dong X."/>
            <person name="Chaisiri K."/>
            <person name="Xia D."/>
            <person name="Armstrong S.D."/>
            <person name="Fang Y."/>
            <person name="Donnelly M.J."/>
            <person name="Kadowaki T."/>
            <person name="McGarry J.W."/>
            <person name="Darby A.C."/>
            <person name="Makepeace B.L."/>
        </authorList>
    </citation>
    <scope>NUCLEOTIDE SEQUENCE [LARGE SCALE GENOMIC DNA]</scope>
    <source>
        <strain evidence="2">UoL-UT</strain>
    </source>
</reference>
<evidence type="ECO:0000256" key="1">
    <source>
        <dbReference type="SAM" id="SignalP"/>
    </source>
</evidence>
<dbReference type="AlphaFoldDB" id="A0A443RXK8"/>
<dbReference type="Proteomes" id="UP000288716">
    <property type="component" value="Unassembled WGS sequence"/>
</dbReference>
<name>A0A443RXK8_9ACAR</name>
<organism evidence="2 3">
    <name type="scientific">Leptotrombidium deliense</name>
    <dbReference type="NCBI Taxonomy" id="299467"/>
    <lineage>
        <taxon>Eukaryota</taxon>
        <taxon>Metazoa</taxon>
        <taxon>Ecdysozoa</taxon>
        <taxon>Arthropoda</taxon>
        <taxon>Chelicerata</taxon>
        <taxon>Arachnida</taxon>
        <taxon>Acari</taxon>
        <taxon>Acariformes</taxon>
        <taxon>Trombidiformes</taxon>
        <taxon>Prostigmata</taxon>
        <taxon>Anystina</taxon>
        <taxon>Parasitengona</taxon>
        <taxon>Trombiculoidea</taxon>
        <taxon>Trombiculidae</taxon>
        <taxon>Leptotrombidium</taxon>
    </lineage>
</organism>